<protein>
    <submittedName>
        <fullName evidence="1">Uncharacterized protein</fullName>
    </submittedName>
</protein>
<proteinExistence type="predicted"/>
<sequence length="121" mass="14076">MADNIMDRYKNTKIIGIFNGEDAWKKLVPIRWPQPRVRASVRRRFKGVDMTHALLIIFLTPKTGTPDTIGIHFYPDNRKKVKSIKTETDDLWISSAPYEALKWPDVPKLIKKLVEDTDIKN</sequence>
<accession>A0A6C0DUH5</accession>
<name>A0A6C0DUH5_9ZZZZ</name>
<reference evidence="1" key="1">
    <citation type="journal article" date="2020" name="Nature">
        <title>Giant virus diversity and host interactions through global metagenomics.</title>
        <authorList>
            <person name="Schulz F."/>
            <person name="Roux S."/>
            <person name="Paez-Espino D."/>
            <person name="Jungbluth S."/>
            <person name="Walsh D.A."/>
            <person name="Denef V.J."/>
            <person name="McMahon K.D."/>
            <person name="Konstantinidis K.T."/>
            <person name="Eloe-Fadrosh E.A."/>
            <person name="Kyrpides N.C."/>
            <person name="Woyke T."/>
        </authorList>
    </citation>
    <scope>NUCLEOTIDE SEQUENCE</scope>
    <source>
        <strain evidence="1">GVMAG-M-3300023174-60</strain>
    </source>
</reference>
<organism evidence="1">
    <name type="scientific">viral metagenome</name>
    <dbReference type="NCBI Taxonomy" id="1070528"/>
    <lineage>
        <taxon>unclassified sequences</taxon>
        <taxon>metagenomes</taxon>
        <taxon>organismal metagenomes</taxon>
    </lineage>
</organism>
<evidence type="ECO:0000313" key="1">
    <source>
        <dbReference type="EMBL" id="QHT20121.1"/>
    </source>
</evidence>
<dbReference type="AlphaFoldDB" id="A0A6C0DUH5"/>
<dbReference type="EMBL" id="MN739677">
    <property type="protein sequence ID" value="QHT20121.1"/>
    <property type="molecule type" value="Genomic_DNA"/>
</dbReference>